<dbReference type="PRINTS" id="PR00437">
    <property type="entry name" value="SMALLCYTKCXC"/>
</dbReference>
<dbReference type="Pfam" id="PF00048">
    <property type="entry name" value="IL8"/>
    <property type="match status" value="1"/>
</dbReference>
<dbReference type="InterPro" id="IPR039809">
    <property type="entry name" value="Chemokine_b/g/d"/>
</dbReference>
<comment type="function">
    <text evidence="8">Ligand for cxcr3.2. Chemotactic for macrophages.</text>
</comment>
<dbReference type="PRINTS" id="PR00436">
    <property type="entry name" value="INTERLEUKIN8"/>
</dbReference>
<dbReference type="Proteomes" id="UP001501920">
    <property type="component" value="Chromosome 20"/>
</dbReference>
<sequence length="94" mass="10386">MKTFAALALICLLVVDVRGQARDPRGRCLCADGGLKMLRLNRVEKLDILPASPSCGKQEIIATLKDGAGKKCLNPESKFIQELIKKMMESRRSQ</sequence>
<evidence type="ECO:0000256" key="9">
    <source>
        <dbReference type="SAM" id="SignalP"/>
    </source>
</evidence>
<dbReference type="InterPro" id="IPR001811">
    <property type="entry name" value="Chemokine_IL8-like_dom"/>
</dbReference>
<evidence type="ECO:0000256" key="8">
    <source>
        <dbReference type="ARBA" id="ARBA00054901"/>
    </source>
</evidence>
<dbReference type="OMA" id="TCQESTA"/>
<organism evidence="11 12">
    <name type="scientific">Pygocentrus nattereri</name>
    <name type="common">Red-bellied piranha</name>
    <dbReference type="NCBI Taxonomy" id="42514"/>
    <lineage>
        <taxon>Eukaryota</taxon>
        <taxon>Metazoa</taxon>
        <taxon>Chordata</taxon>
        <taxon>Craniata</taxon>
        <taxon>Vertebrata</taxon>
        <taxon>Euteleostomi</taxon>
        <taxon>Actinopterygii</taxon>
        <taxon>Neopterygii</taxon>
        <taxon>Teleostei</taxon>
        <taxon>Ostariophysi</taxon>
        <taxon>Characiformes</taxon>
        <taxon>Characoidei</taxon>
        <taxon>Pygocentrus</taxon>
    </lineage>
</organism>
<keyword evidence="5" id="KW-0964">Secreted</keyword>
<dbReference type="InterPro" id="IPR001089">
    <property type="entry name" value="Chemokine_CXC"/>
</dbReference>
<dbReference type="PANTHER" id="PTHR12015">
    <property type="entry name" value="SMALL INDUCIBLE CYTOKINE A"/>
    <property type="match status" value="1"/>
</dbReference>
<evidence type="ECO:0000256" key="1">
    <source>
        <dbReference type="ARBA" id="ARBA00004613"/>
    </source>
</evidence>
<evidence type="ECO:0000256" key="3">
    <source>
        <dbReference type="ARBA" id="ARBA00022500"/>
    </source>
</evidence>
<comment type="similarity">
    <text evidence="2">Belongs to the intercrine alpha (chemokine CxC) family.</text>
</comment>
<evidence type="ECO:0000256" key="6">
    <source>
        <dbReference type="ARBA" id="ARBA00022729"/>
    </source>
</evidence>
<dbReference type="GO" id="GO:0006955">
    <property type="term" value="P:immune response"/>
    <property type="evidence" value="ECO:0007669"/>
    <property type="project" value="InterPro"/>
</dbReference>
<dbReference type="CDD" id="cd00273">
    <property type="entry name" value="Chemokine_CXC"/>
    <property type="match status" value="1"/>
</dbReference>
<keyword evidence="4" id="KW-0202">Cytokine</keyword>
<proteinExistence type="inferred from homology"/>
<keyword evidence="7" id="KW-1015">Disulfide bond</keyword>
<dbReference type="GO" id="GO:0042056">
    <property type="term" value="F:chemoattractant activity"/>
    <property type="evidence" value="ECO:0007669"/>
    <property type="project" value="UniProtKB-ARBA"/>
</dbReference>
<evidence type="ECO:0000313" key="11">
    <source>
        <dbReference type="Ensembl" id="ENSPNAP00000012742.2"/>
    </source>
</evidence>
<keyword evidence="3" id="KW-0145">Chemotaxis</keyword>
<dbReference type="GO" id="GO:0006952">
    <property type="term" value="P:defense response"/>
    <property type="evidence" value="ECO:0007669"/>
    <property type="project" value="InterPro"/>
</dbReference>
<feature type="signal peptide" evidence="9">
    <location>
        <begin position="1"/>
        <end position="19"/>
    </location>
</feature>
<keyword evidence="6 9" id="KW-0732">Signal</keyword>
<dbReference type="GO" id="GO:0008009">
    <property type="term" value="F:chemokine activity"/>
    <property type="evidence" value="ECO:0007669"/>
    <property type="project" value="InterPro"/>
</dbReference>
<reference evidence="11 12" key="1">
    <citation type="submission" date="2020-10" db="EMBL/GenBank/DDBJ databases">
        <title>Pygocentrus nattereri (red-bellied piranha) genome, fPygNat1, primary haplotype.</title>
        <authorList>
            <person name="Myers G."/>
            <person name="Meyer A."/>
            <person name="Karagic N."/>
            <person name="Pippel M."/>
            <person name="Winkler S."/>
            <person name="Tracey A."/>
            <person name="Wood J."/>
            <person name="Formenti G."/>
            <person name="Howe K."/>
            <person name="Fedrigo O."/>
            <person name="Jarvis E.D."/>
        </authorList>
    </citation>
    <scope>NUCLEOTIDE SEQUENCE [LARGE SCALE GENOMIC DNA]</scope>
</reference>
<dbReference type="PANTHER" id="PTHR12015:SF191">
    <property type="entry name" value="C-X-C MOTIF CHEMOKINE 11"/>
    <property type="match status" value="1"/>
</dbReference>
<evidence type="ECO:0000256" key="5">
    <source>
        <dbReference type="ARBA" id="ARBA00022525"/>
    </source>
</evidence>
<feature type="domain" description="Chemokine interleukin-8-like" evidence="10">
    <location>
        <begin position="25"/>
        <end position="87"/>
    </location>
</feature>
<comment type="subcellular location">
    <subcellularLocation>
        <location evidence="1">Secreted</location>
    </subcellularLocation>
</comment>
<evidence type="ECO:0000256" key="4">
    <source>
        <dbReference type="ARBA" id="ARBA00022514"/>
    </source>
</evidence>
<dbReference type="AlphaFoldDB" id="A0A3B4CL39"/>
<dbReference type="SMART" id="SM00199">
    <property type="entry name" value="SCY"/>
    <property type="match status" value="1"/>
</dbReference>
<evidence type="ECO:0000256" key="7">
    <source>
        <dbReference type="ARBA" id="ARBA00023157"/>
    </source>
</evidence>
<dbReference type="RefSeq" id="XP_017560631.1">
    <property type="nucleotide sequence ID" value="XM_017705142.2"/>
</dbReference>
<dbReference type="GeneTree" id="ENSGT00940000161751"/>
<protein>
    <recommendedName>
        <fullName evidence="10">Chemokine interleukin-8-like domain-containing protein</fullName>
    </recommendedName>
</protein>
<dbReference type="STRING" id="42514.ENSPNAP00000012742"/>
<name>A0A3B4CL39_PYGNA</name>
<accession>A0A3B4CL39</accession>
<reference evidence="11" key="2">
    <citation type="submission" date="2025-08" db="UniProtKB">
        <authorList>
            <consortium name="Ensembl"/>
        </authorList>
    </citation>
    <scope>IDENTIFICATION</scope>
</reference>
<evidence type="ECO:0000259" key="10">
    <source>
        <dbReference type="SMART" id="SM00199"/>
    </source>
</evidence>
<dbReference type="FunFam" id="2.40.50.40:FF:000004">
    <property type="entry name" value="C-X-C motif chemokine"/>
    <property type="match status" value="1"/>
</dbReference>
<reference evidence="11" key="3">
    <citation type="submission" date="2025-09" db="UniProtKB">
        <authorList>
            <consortium name="Ensembl"/>
        </authorList>
    </citation>
    <scope>IDENTIFICATION</scope>
</reference>
<feature type="chain" id="PRO_5043646733" description="Chemokine interleukin-8-like domain-containing protein" evidence="9">
    <location>
        <begin position="20"/>
        <end position="94"/>
    </location>
</feature>
<dbReference type="SUPFAM" id="SSF54117">
    <property type="entry name" value="Interleukin 8-like chemokines"/>
    <property type="match status" value="1"/>
</dbReference>
<evidence type="ECO:0000256" key="2">
    <source>
        <dbReference type="ARBA" id="ARBA00010665"/>
    </source>
</evidence>
<evidence type="ECO:0000313" key="12">
    <source>
        <dbReference type="Proteomes" id="UP001501920"/>
    </source>
</evidence>
<dbReference type="Ensembl" id="ENSPNAT00000020108.2">
    <property type="protein sequence ID" value="ENSPNAP00000012742.2"/>
    <property type="gene ID" value="ENSPNAG00000006131.2"/>
</dbReference>
<dbReference type="InterPro" id="IPR033899">
    <property type="entry name" value="CXC_Chemokine_domain"/>
</dbReference>
<dbReference type="GO" id="GO:0005615">
    <property type="term" value="C:extracellular space"/>
    <property type="evidence" value="ECO:0007669"/>
    <property type="project" value="UniProtKB-KW"/>
</dbReference>
<keyword evidence="12" id="KW-1185">Reference proteome</keyword>
<dbReference type="InterPro" id="IPR036048">
    <property type="entry name" value="Interleukin_8-like_sf"/>
</dbReference>
<dbReference type="GeneID" id="108431782"/>
<dbReference type="Gene3D" id="2.40.50.40">
    <property type="match status" value="1"/>
</dbReference>